<name>A0ABS3M643_9BACT</name>
<evidence type="ECO:0000256" key="7">
    <source>
        <dbReference type="PIRNR" id="PIRNR016636"/>
    </source>
</evidence>
<feature type="transmembrane region" description="Helical" evidence="8">
    <location>
        <begin position="74"/>
        <end position="92"/>
    </location>
</feature>
<comment type="similarity">
    <text evidence="2 7">Belongs to the membrane-bound acyltransferase family.</text>
</comment>
<feature type="transmembrane region" description="Helical" evidence="8">
    <location>
        <begin position="393"/>
        <end position="411"/>
    </location>
</feature>
<keyword evidence="6 7" id="KW-0472">Membrane</keyword>
<keyword evidence="7" id="KW-0808">Transferase</keyword>
<feature type="transmembrane region" description="Helical" evidence="8">
    <location>
        <begin position="5"/>
        <end position="22"/>
    </location>
</feature>
<evidence type="ECO:0000256" key="4">
    <source>
        <dbReference type="ARBA" id="ARBA00022692"/>
    </source>
</evidence>
<feature type="transmembrane region" description="Helical" evidence="8">
    <location>
        <begin position="432"/>
        <end position="454"/>
    </location>
</feature>
<dbReference type="InterPro" id="IPR051085">
    <property type="entry name" value="MB_O-acyltransferase"/>
</dbReference>
<protein>
    <submittedName>
        <fullName evidence="9">MBOAT family protein</fullName>
    </submittedName>
</protein>
<organism evidence="9 10">
    <name type="scientific">Prevotella illustrans</name>
    <dbReference type="NCBI Taxonomy" id="2800387"/>
    <lineage>
        <taxon>Bacteria</taxon>
        <taxon>Pseudomonadati</taxon>
        <taxon>Bacteroidota</taxon>
        <taxon>Bacteroidia</taxon>
        <taxon>Bacteroidales</taxon>
        <taxon>Prevotellaceae</taxon>
        <taxon>Prevotella</taxon>
    </lineage>
</organism>
<evidence type="ECO:0000256" key="6">
    <source>
        <dbReference type="ARBA" id="ARBA00023136"/>
    </source>
</evidence>
<dbReference type="InterPro" id="IPR024194">
    <property type="entry name" value="Ac/AlaTfrase_AlgI/DltB"/>
</dbReference>
<feature type="transmembrane region" description="Helical" evidence="8">
    <location>
        <begin position="347"/>
        <end position="373"/>
    </location>
</feature>
<comment type="caution">
    <text evidence="9">The sequence shown here is derived from an EMBL/GenBank/DDBJ whole genome shotgun (WGS) entry which is preliminary data.</text>
</comment>
<proteinExistence type="inferred from homology"/>
<accession>A0ABS3M643</accession>
<dbReference type="EMBL" id="JAERMS010000021">
    <property type="protein sequence ID" value="MBO1363630.1"/>
    <property type="molecule type" value="Genomic_DNA"/>
</dbReference>
<feature type="transmembrane region" description="Helical" evidence="8">
    <location>
        <begin position="308"/>
        <end position="326"/>
    </location>
</feature>
<dbReference type="Proteomes" id="UP000664265">
    <property type="component" value="Unassembled WGS sequence"/>
</dbReference>
<dbReference type="PIRSF" id="PIRSF016636">
    <property type="entry name" value="AlgI_DltB"/>
    <property type="match status" value="1"/>
</dbReference>
<sequence length="456" mass="52629">MEFLSIPFVVMMFITFVLYYATDRRRYQHALLLMASCVFIGYYHWIYLLVAAAITVFTFLIGKRIHATVNTPRATRWLWLGIGGLVGFWLIARYWSPLFPLGISFYTFQAISYLIEIYWEEDPEDDFIDFSLYMLLFMKFLSGPIERAENLLPQLKKAHVFDYEQIVGGLKTVAWGCFLKLVIADRIGPALDIVLDNVHGATGMQLLVATLLYPIQLYADFAGYTCMALGLGRMLGFKLQPNFDRPFTATSTGELWRRWHMSLSFWVRDYIFMPLSASLRSWKRWGVYASLLITFVAIGVWHGAGWTFAVYGLFQGLVIIGETVLGNRREKLYAHLGRHAGKTLMIVRTYLLFALSLLFFRLTSVGDVFYTYAHLFDGMQTSAKELRLGLSDQEWIVVGIAAVLMFVLEWLHSRYRLGERSSRLSAPLRWTIYVVIVGVIFWYGAFGVENFIYIQF</sequence>
<keyword evidence="4 8" id="KW-0812">Transmembrane</keyword>
<reference evidence="9 10" key="1">
    <citation type="submission" date="2021-01" db="EMBL/GenBank/DDBJ databases">
        <title>Prevotella A2931 sp. nov.</title>
        <authorList>
            <person name="Buhl M."/>
            <person name="Oberhettinger P."/>
        </authorList>
    </citation>
    <scope>NUCLEOTIDE SEQUENCE [LARGE SCALE GENOMIC DNA]</scope>
    <source>
        <strain evidence="9 10">A2931</strain>
    </source>
</reference>
<evidence type="ECO:0000256" key="2">
    <source>
        <dbReference type="ARBA" id="ARBA00010323"/>
    </source>
</evidence>
<evidence type="ECO:0000256" key="8">
    <source>
        <dbReference type="SAM" id="Phobius"/>
    </source>
</evidence>
<keyword evidence="7" id="KW-0012">Acyltransferase</keyword>
<evidence type="ECO:0000313" key="10">
    <source>
        <dbReference type="Proteomes" id="UP000664265"/>
    </source>
</evidence>
<evidence type="ECO:0000313" key="9">
    <source>
        <dbReference type="EMBL" id="MBO1363630.1"/>
    </source>
</evidence>
<feature type="transmembrane region" description="Helical" evidence="8">
    <location>
        <begin position="42"/>
        <end position="62"/>
    </location>
</feature>
<dbReference type="RefSeq" id="WP_107582246.1">
    <property type="nucleotide sequence ID" value="NZ_JAERMS010000021.1"/>
</dbReference>
<evidence type="ECO:0000256" key="3">
    <source>
        <dbReference type="ARBA" id="ARBA00022475"/>
    </source>
</evidence>
<gene>
    <name evidence="9" type="ORF">JHU38_07585</name>
</gene>
<keyword evidence="5 8" id="KW-1133">Transmembrane helix</keyword>
<dbReference type="InterPro" id="IPR004299">
    <property type="entry name" value="MBOAT_fam"/>
</dbReference>
<dbReference type="PANTHER" id="PTHR13285">
    <property type="entry name" value="ACYLTRANSFERASE"/>
    <property type="match status" value="1"/>
</dbReference>
<feature type="transmembrane region" description="Helical" evidence="8">
    <location>
        <begin position="285"/>
        <end position="302"/>
    </location>
</feature>
<keyword evidence="10" id="KW-1185">Reference proteome</keyword>
<evidence type="ECO:0000256" key="5">
    <source>
        <dbReference type="ARBA" id="ARBA00022989"/>
    </source>
</evidence>
<dbReference type="PANTHER" id="PTHR13285:SF18">
    <property type="entry name" value="PROTEIN-CYSTEINE N-PALMITOYLTRANSFERASE RASP"/>
    <property type="match status" value="1"/>
</dbReference>
<dbReference type="InterPro" id="IPR028362">
    <property type="entry name" value="AlgI"/>
</dbReference>
<evidence type="ECO:0000256" key="1">
    <source>
        <dbReference type="ARBA" id="ARBA00004651"/>
    </source>
</evidence>
<dbReference type="PIRSF" id="PIRSF500217">
    <property type="entry name" value="AlgI"/>
    <property type="match status" value="1"/>
</dbReference>
<comment type="subcellular location">
    <subcellularLocation>
        <location evidence="1">Cell membrane</location>
        <topology evidence="1">Multi-pass membrane protein</topology>
    </subcellularLocation>
</comment>
<keyword evidence="3 7" id="KW-1003">Cell membrane</keyword>
<dbReference type="Pfam" id="PF03062">
    <property type="entry name" value="MBOAT"/>
    <property type="match status" value="1"/>
</dbReference>